<keyword evidence="2" id="KW-1185">Reference proteome</keyword>
<organism evidence="1 2">
    <name type="scientific">Thalictrum thalictroides</name>
    <name type="common">Rue-anemone</name>
    <name type="synonym">Anemone thalictroides</name>
    <dbReference type="NCBI Taxonomy" id="46969"/>
    <lineage>
        <taxon>Eukaryota</taxon>
        <taxon>Viridiplantae</taxon>
        <taxon>Streptophyta</taxon>
        <taxon>Embryophyta</taxon>
        <taxon>Tracheophyta</taxon>
        <taxon>Spermatophyta</taxon>
        <taxon>Magnoliopsida</taxon>
        <taxon>Ranunculales</taxon>
        <taxon>Ranunculaceae</taxon>
        <taxon>Thalictroideae</taxon>
        <taxon>Thalictrum</taxon>
    </lineage>
</organism>
<dbReference type="AlphaFoldDB" id="A0A7J6URA4"/>
<sequence length="72" mass="8478">MKKNEFNFGKRVLINDGVPEKSEFDEDYAKYMIANGMPTRSAKKKRKNKMEKKRFALLLTNRLLLNVDVLEL</sequence>
<proteinExistence type="predicted"/>
<protein>
    <submittedName>
        <fullName evidence="1">Uncharacterized protein</fullName>
    </submittedName>
</protein>
<dbReference type="EMBL" id="JABWDY010044555">
    <property type="protein sequence ID" value="KAF5175057.1"/>
    <property type="molecule type" value="Genomic_DNA"/>
</dbReference>
<accession>A0A7J6URA4</accession>
<name>A0A7J6URA4_THATH</name>
<reference evidence="1 2" key="1">
    <citation type="submission" date="2020-06" db="EMBL/GenBank/DDBJ databases">
        <title>Transcriptomic and genomic resources for Thalictrum thalictroides and T. hernandezii: Facilitating candidate gene discovery in an emerging model plant lineage.</title>
        <authorList>
            <person name="Arias T."/>
            <person name="Riano-Pachon D.M."/>
            <person name="Di Stilio V.S."/>
        </authorList>
    </citation>
    <scope>NUCLEOTIDE SEQUENCE [LARGE SCALE GENOMIC DNA]</scope>
    <source>
        <strain evidence="2">cv. WT478/WT964</strain>
        <tissue evidence="1">Leaves</tissue>
    </source>
</reference>
<dbReference type="Proteomes" id="UP000554482">
    <property type="component" value="Unassembled WGS sequence"/>
</dbReference>
<comment type="caution">
    <text evidence="1">The sequence shown here is derived from an EMBL/GenBank/DDBJ whole genome shotgun (WGS) entry which is preliminary data.</text>
</comment>
<gene>
    <name evidence="1" type="ORF">FRX31_035356</name>
</gene>
<evidence type="ECO:0000313" key="1">
    <source>
        <dbReference type="EMBL" id="KAF5175057.1"/>
    </source>
</evidence>
<evidence type="ECO:0000313" key="2">
    <source>
        <dbReference type="Proteomes" id="UP000554482"/>
    </source>
</evidence>